<feature type="transmembrane region" description="Helical" evidence="1">
    <location>
        <begin position="127"/>
        <end position="148"/>
    </location>
</feature>
<dbReference type="Proteomes" id="UP000655044">
    <property type="component" value="Unassembled WGS sequence"/>
</dbReference>
<sequence>MRPDSAPGPSKGTAVDQSLSSQPAAAAGLDWARALTEAFAPQYVAFTLPVMAGGLSAGWIGAAWGLLAALVCAGIPAAVIALGVRRGRLDSIHVVERASRTGPMLAGLVAVAAGLTALIALGAPRAVIASAAVMLGWIIVLGAITLVWKISFHTGVAAGAAVLLSHLLSPAPTLAVGALLVVAIGWARVRISHHTPAQALAGALVAAAATWGALALVGM</sequence>
<feature type="transmembrane region" description="Helical" evidence="1">
    <location>
        <begin position="160"/>
        <end position="187"/>
    </location>
</feature>
<feature type="transmembrane region" description="Helical" evidence="1">
    <location>
        <begin position="59"/>
        <end position="84"/>
    </location>
</feature>
<dbReference type="EMBL" id="BOOI01000070">
    <property type="protein sequence ID" value="GIH87985.1"/>
    <property type="molecule type" value="Genomic_DNA"/>
</dbReference>
<keyword evidence="3" id="KW-1185">Reference proteome</keyword>
<evidence type="ECO:0000256" key="1">
    <source>
        <dbReference type="SAM" id="Phobius"/>
    </source>
</evidence>
<protein>
    <recommendedName>
        <fullName evidence="4">Phosphatidic acid phosphatase type 2/haloperoxidase domain-containing protein</fullName>
    </recommendedName>
</protein>
<reference evidence="2" key="1">
    <citation type="submission" date="2021-01" db="EMBL/GenBank/DDBJ databases">
        <title>Whole genome shotgun sequence of Planobispora rosea NBRC 15558.</title>
        <authorList>
            <person name="Komaki H."/>
            <person name="Tamura T."/>
        </authorList>
    </citation>
    <scope>NUCLEOTIDE SEQUENCE</scope>
    <source>
        <strain evidence="2">NBRC 15558</strain>
    </source>
</reference>
<dbReference type="AlphaFoldDB" id="A0A8J3S8D5"/>
<name>A0A8J3S8D5_PLARO</name>
<evidence type="ECO:0008006" key="4">
    <source>
        <dbReference type="Google" id="ProtNLM"/>
    </source>
</evidence>
<keyword evidence="1" id="KW-0812">Transmembrane</keyword>
<keyword evidence="1" id="KW-0472">Membrane</keyword>
<evidence type="ECO:0000313" key="3">
    <source>
        <dbReference type="Proteomes" id="UP000655044"/>
    </source>
</evidence>
<keyword evidence="1" id="KW-1133">Transmembrane helix</keyword>
<comment type="caution">
    <text evidence="2">The sequence shown here is derived from an EMBL/GenBank/DDBJ whole genome shotgun (WGS) entry which is preliminary data.</text>
</comment>
<evidence type="ECO:0000313" key="2">
    <source>
        <dbReference type="EMBL" id="GIH87985.1"/>
    </source>
</evidence>
<feature type="transmembrane region" description="Helical" evidence="1">
    <location>
        <begin position="104"/>
        <end position="121"/>
    </location>
</feature>
<gene>
    <name evidence="2" type="ORF">Pro02_63930</name>
</gene>
<accession>A0A8J3S8D5</accession>
<proteinExistence type="predicted"/>
<organism evidence="2 3">
    <name type="scientific">Planobispora rosea</name>
    <dbReference type="NCBI Taxonomy" id="35762"/>
    <lineage>
        <taxon>Bacteria</taxon>
        <taxon>Bacillati</taxon>
        <taxon>Actinomycetota</taxon>
        <taxon>Actinomycetes</taxon>
        <taxon>Streptosporangiales</taxon>
        <taxon>Streptosporangiaceae</taxon>
        <taxon>Planobispora</taxon>
    </lineage>
</organism>
<feature type="transmembrane region" description="Helical" evidence="1">
    <location>
        <begin position="199"/>
        <end position="217"/>
    </location>
</feature>